<organism evidence="1 2">
    <name type="scientific">Diceros bicornis minor</name>
    <name type="common">South-central black rhinoceros</name>
    <dbReference type="NCBI Taxonomy" id="77932"/>
    <lineage>
        <taxon>Eukaryota</taxon>
        <taxon>Metazoa</taxon>
        <taxon>Chordata</taxon>
        <taxon>Craniata</taxon>
        <taxon>Vertebrata</taxon>
        <taxon>Euteleostomi</taxon>
        <taxon>Mammalia</taxon>
        <taxon>Eutheria</taxon>
        <taxon>Laurasiatheria</taxon>
        <taxon>Perissodactyla</taxon>
        <taxon>Rhinocerotidae</taxon>
        <taxon>Diceros</taxon>
    </lineage>
</organism>
<dbReference type="InterPro" id="IPR009078">
    <property type="entry name" value="Ferritin-like_SF"/>
</dbReference>
<proteinExistence type="predicted"/>
<dbReference type="Gene3D" id="1.20.1260.10">
    <property type="match status" value="1"/>
</dbReference>
<evidence type="ECO:0000313" key="1">
    <source>
        <dbReference type="EMBL" id="KAF5925166.1"/>
    </source>
</evidence>
<protein>
    <submittedName>
        <fullName evidence="1">Uncharacterized protein</fullName>
    </submittedName>
</protein>
<dbReference type="EMBL" id="JACDTQ010000823">
    <property type="protein sequence ID" value="KAF5925166.1"/>
    <property type="molecule type" value="Genomic_DNA"/>
</dbReference>
<name>A0A7J7FBU1_DICBM</name>
<dbReference type="AlphaFoldDB" id="A0A7J7FBU1"/>
<keyword evidence="2" id="KW-1185">Reference proteome</keyword>
<dbReference type="Proteomes" id="UP000551758">
    <property type="component" value="Unassembled WGS sequence"/>
</dbReference>
<accession>A0A7J7FBU1</accession>
<evidence type="ECO:0000313" key="2">
    <source>
        <dbReference type="Proteomes" id="UP000551758"/>
    </source>
</evidence>
<gene>
    <name evidence="1" type="ORF">HPG69_008850</name>
</gene>
<dbReference type="InterPro" id="IPR012347">
    <property type="entry name" value="Ferritin-like"/>
</dbReference>
<dbReference type="SUPFAM" id="SSF47240">
    <property type="entry name" value="Ferritin-like"/>
    <property type="match status" value="1"/>
</dbReference>
<comment type="caution">
    <text evidence="1">The sequence shown here is derived from an EMBL/GenBank/DDBJ whole genome shotgun (WGS) entry which is preliminary data.</text>
</comment>
<sequence length="70" mass="8143">MERTLHLEKSVNQSLLNFTNWPLTKPPKLVKFIIELGDHVTNLCKMEAPKFGKTEYLFDRHTLGDSDNKN</sequence>
<reference evidence="1 2" key="1">
    <citation type="journal article" date="2020" name="Mol. Biol. Evol.">
        <title>Interspecific Gene Flow and the Evolution of Specialization in Black and White Rhinoceros.</title>
        <authorList>
            <person name="Moodley Y."/>
            <person name="Westbury M.V."/>
            <person name="Russo I.M."/>
            <person name="Gopalakrishnan S."/>
            <person name="Rakotoarivelo A."/>
            <person name="Olsen R.A."/>
            <person name="Prost S."/>
            <person name="Tunstall T."/>
            <person name="Ryder O.A."/>
            <person name="Dalen L."/>
            <person name="Bruford M.W."/>
        </authorList>
    </citation>
    <scope>NUCLEOTIDE SEQUENCE [LARGE SCALE GENOMIC DNA]</scope>
    <source>
        <strain evidence="1">SBR-YM</strain>
        <tissue evidence="1">Skin</tissue>
    </source>
</reference>